<evidence type="ECO:0000313" key="2">
    <source>
        <dbReference type="Proteomes" id="UP000438429"/>
    </source>
</evidence>
<sequence>MQGIQGTQQRHPTGTRAVCTDFFTWTLDLLPVGVWLTAAAAAAGCRLGADDWKLIVNGSEPATGFLKFGDRQDEILGSSGVNSFANNLSRSLVSMTFTRRLYGSTSRCYVMYNLFFNSRAPLPPTISLAA</sequence>
<gene>
    <name evidence="1" type="ORF">F2P81_015592</name>
</gene>
<accession>A0A6A4ST75</accession>
<dbReference type="AlphaFoldDB" id="A0A6A4ST75"/>
<comment type="caution">
    <text evidence="1">The sequence shown here is derived from an EMBL/GenBank/DDBJ whole genome shotgun (WGS) entry which is preliminary data.</text>
</comment>
<dbReference type="EMBL" id="VEVO01000013">
    <property type="protein sequence ID" value="KAF0033302.1"/>
    <property type="molecule type" value="Genomic_DNA"/>
</dbReference>
<name>A0A6A4ST75_SCOMX</name>
<protein>
    <submittedName>
        <fullName evidence="1">Uncharacterized protein</fullName>
    </submittedName>
</protein>
<reference evidence="1 2" key="1">
    <citation type="submission" date="2019-06" db="EMBL/GenBank/DDBJ databases">
        <title>Draft genomes of female and male turbot (Scophthalmus maximus).</title>
        <authorList>
            <person name="Xu H."/>
            <person name="Xu X.-W."/>
            <person name="Shao C."/>
            <person name="Chen S."/>
        </authorList>
    </citation>
    <scope>NUCLEOTIDE SEQUENCE [LARGE SCALE GENOMIC DNA]</scope>
    <source>
        <strain evidence="1">Ysfricsl-2016a</strain>
        <tissue evidence="1">Blood</tissue>
    </source>
</reference>
<proteinExistence type="predicted"/>
<evidence type="ECO:0000313" key="1">
    <source>
        <dbReference type="EMBL" id="KAF0033302.1"/>
    </source>
</evidence>
<dbReference type="Proteomes" id="UP000438429">
    <property type="component" value="Unassembled WGS sequence"/>
</dbReference>
<organism evidence="1 2">
    <name type="scientific">Scophthalmus maximus</name>
    <name type="common">Turbot</name>
    <name type="synonym">Psetta maxima</name>
    <dbReference type="NCBI Taxonomy" id="52904"/>
    <lineage>
        <taxon>Eukaryota</taxon>
        <taxon>Metazoa</taxon>
        <taxon>Chordata</taxon>
        <taxon>Craniata</taxon>
        <taxon>Vertebrata</taxon>
        <taxon>Euteleostomi</taxon>
        <taxon>Actinopterygii</taxon>
        <taxon>Neopterygii</taxon>
        <taxon>Teleostei</taxon>
        <taxon>Neoteleostei</taxon>
        <taxon>Acanthomorphata</taxon>
        <taxon>Carangaria</taxon>
        <taxon>Pleuronectiformes</taxon>
        <taxon>Pleuronectoidei</taxon>
        <taxon>Scophthalmidae</taxon>
        <taxon>Scophthalmus</taxon>
    </lineage>
</organism>